<dbReference type="AlphaFoldDB" id="A0A3N2DMT2"/>
<dbReference type="Proteomes" id="UP000275394">
    <property type="component" value="Unassembled WGS sequence"/>
</dbReference>
<dbReference type="Pfam" id="PF12680">
    <property type="entry name" value="SnoaL_2"/>
    <property type="match status" value="1"/>
</dbReference>
<keyword evidence="3" id="KW-1185">Reference proteome</keyword>
<keyword evidence="2" id="KW-0413">Isomerase</keyword>
<evidence type="ECO:0000259" key="1">
    <source>
        <dbReference type="Pfam" id="PF12680"/>
    </source>
</evidence>
<dbReference type="OrthoDB" id="5732163at2"/>
<protein>
    <submittedName>
        <fullName evidence="2">Ketosteroid isomerase-like protein</fullName>
    </submittedName>
</protein>
<evidence type="ECO:0000313" key="3">
    <source>
        <dbReference type="Proteomes" id="UP000275394"/>
    </source>
</evidence>
<name>A0A3N2DMT2_9GAMM</name>
<organism evidence="2 3">
    <name type="scientific">Sinobacterium caligoides</name>
    <dbReference type="NCBI Taxonomy" id="933926"/>
    <lineage>
        <taxon>Bacteria</taxon>
        <taxon>Pseudomonadati</taxon>
        <taxon>Pseudomonadota</taxon>
        <taxon>Gammaproteobacteria</taxon>
        <taxon>Cellvibrionales</taxon>
        <taxon>Spongiibacteraceae</taxon>
        <taxon>Sinobacterium</taxon>
    </lineage>
</organism>
<dbReference type="SUPFAM" id="SSF54427">
    <property type="entry name" value="NTF2-like"/>
    <property type="match status" value="1"/>
</dbReference>
<dbReference type="Gene3D" id="3.10.450.50">
    <property type="match status" value="1"/>
</dbReference>
<accession>A0A3N2DMT2</accession>
<dbReference type="RefSeq" id="WP_123711818.1">
    <property type="nucleotide sequence ID" value="NZ_RKHR01000004.1"/>
</dbReference>
<reference evidence="2 3" key="1">
    <citation type="submission" date="2018-11" db="EMBL/GenBank/DDBJ databases">
        <title>Genomic Encyclopedia of Type Strains, Phase IV (KMG-IV): sequencing the most valuable type-strain genomes for metagenomic binning, comparative biology and taxonomic classification.</title>
        <authorList>
            <person name="Goeker M."/>
        </authorList>
    </citation>
    <scope>NUCLEOTIDE SEQUENCE [LARGE SCALE GENOMIC DNA]</scope>
    <source>
        <strain evidence="2 3">DSM 100316</strain>
    </source>
</reference>
<evidence type="ECO:0000313" key="2">
    <source>
        <dbReference type="EMBL" id="ROS00969.1"/>
    </source>
</evidence>
<comment type="caution">
    <text evidence="2">The sequence shown here is derived from an EMBL/GenBank/DDBJ whole genome shotgun (WGS) entry which is preliminary data.</text>
</comment>
<sequence>MSNAILAQQASQKSMQHVQAKDKSAWLSLFTHDAVVEDPVGKSPLDPSGEGQQGIEAIASFWDNIIAHGDIRLEIKHSIPAGDECANFVHIEKTMGDLHISNDMIVVYRANAAGKICSLKAYWEYAAVEQQIIEKMAEH</sequence>
<dbReference type="InterPro" id="IPR037401">
    <property type="entry name" value="SnoaL-like"/>
</dbReference>
<dbReference type="EMBL" id="RKHR01000004">
    <property type="protein sequence ID" value="ROS00969.1"/>
    <property type="molecule type" value="Genomic_DNA"/>
</dbReference>
<gene>
    <name evidence="2" type="ORF">EDC56_1392</name>
</gene>
<dbReference type="GO" id="GO:0016853">
    <property type="term" value="F:isomerase activity"/>
    <property type="evidence" value="ECO:0007669"/>
    <property type="project" value="UniProtKB-KW"/>
</dbReference>
<proteinExistence type="predicted"/>
<feature type="domain" description="SnoaL-like" evidence="1">
    <location>
        <begin position="14"/>
        <end position="118"/>
    </location>
</feature>
<dbReference type="InterPro" id="IPR032710">
    <property type="entry name" value="NTF2-like_dom_sf"/>
</dbReference>